<dbReference type="GO" id="GO:0043539">
    <property type="term" value="F:protein serine/threonine kinase activator activity"/>
    <property type="evidence" value="ECO:0007669"/>
    <property type="project" value="TreeGrafter"/>
</dbReference>
<dbReference type="GO" id="GO:0031431">
    <property type="term" value="C:Dbf4-dependent protein kinase complex"/>
    <property type="evidence" value="ECO:0007669"/>
    <property type="project" value="TreeGrafter"/>
</dbReference>
<evidence type="ECO:0000259" key="7">
    <source>
        <dbReference type="PROSITE" id="PS51265"/>
    </source>
</evidence>
<dbReference type="Proteomes" id="UP001239994">
    <property type="component" value="Unassembled WGS sequence"/>
</dbReference>
<dbReference type="Pfam" id="PF00533">
    <property type="entry name" value="BRCT"/>
    <property type="match status" value="1"/>
</dbReference>
<feature type="domain" description="BRCT" evidence="6">
    <location>
        <begin position="18"/>
        <end position="104"/>
    </location>
</feature>
<feature type="region of interest" description="Disordered" evidence="5">
    <location>
        <begin position="250"/>
        <end position="288"/>
    </location>
</feature>
<evidence type="ECO:0000256" key="3">
    <source>
        <dbReference type="ARBA" id="ARBA00022833"/>
    </source>
</evidence>
<dbReference type="SUPFAM" id="SSF52113">
    <property type="entry name" value="BRCT domain"/>
    <property type="match status" value="1"/>
</dbReference>
<keyword evidence="2 4" id="KW-0863">Zinc-finger</keyword>
<reference evidence="8" key="1">
    <citation type="submission" date="2023-03" db="EMBL/GenBank/DDBJ databases">
        <title>Electrophorus voltai genome.</title>
        <authorList>
            <person name="Bian C."/>
        </authorList>
    </citation>
    <scope>NUCLEOTIDE SEQUENCE</scope>
    <source>
        <strain evidence="8">CB-2022</strain>
        <tissue evidence="8">Muscle</tissue>
    </source>
</reference>
<dbReference type="PROSITE" id="PS50172">
    <property type="entry name" value="BRCT"/>
    <property type="match status" value="1"/>
</dbReference>
<gene>
    <name evidence="8" type="ORF">P4O66_011315</name>
</gene>
<evidence type="ECO:0008006" key="10">
    <source>
        <dbReference type="Google" id="ProtNLM"/>
    </source>
</evidence>
<keyword evidence="3" id="KW-0862">Zinc</keyword>
<dbReference type="InterPro" id="IPR006572">
    <property type="entry name" value="Znf_DBF"/>
</dbReference>
<feature type="region of interest" description="Disordered" evidence="5">
    <location>
        <begin position="375"/>
        <end position="463"/>
    </location>
</feature>
<evidence type="ECO:0000256" key="4">
    <source>
        <dbReference type="PROSITE-ProRule" id="PRU00600"/>
    </source>
</evidence>
<feature type="domain" description="DBF4-type" evidence="7">
    <location>
        <begin position="291"/>
        <end position="340"/>
    </location>
</feature>
<dbReference type="AlphaFoldDB" id="A0AAD9DUH6"/>
<sequence length="887" mass="95017">GIMQSGLRVCDLIGALAPGSRPLEGKSFYLDEMKSRTSNILTELIGRLGGKVESFLNKYVSVVVTGNREAVPARPSEWSQAALRKVKAEGDSSPVLQKQIIAQCPGTPRPPVCGSRGKALLEKAIRSQEKSGCSVLSSASSWGVKIVTVDAGVLKADFIKVEDSSRKVFFPISSLCAMISGWPFLAFGSHTALLLSGCCLVGLKRIMWKLLALHSVPQLVINCRKYRPLHMQSLPFPTLSYAGRFSPFETPAPVRPKRDSQPSQDTVSRKSAELVSSGRKPPGLRTHRLSRKKNTGYCECCQTSYQHLDQHLESELHRGFVLDISNYAVVDQLVPGIDAGFVCRPDSPDDALALRILHGSPAPLNPCAEAEEQCRHETARGLQTHSSGHLSSLGTADPTSDVRPVLNPPPQPVEPSSNVPPQAPSEVKCVEEEPKDCLPSLPHPKIPVPDPSPEDSDLSSVPDDVPLSSTVLHLFRVGLDGFSASAVKDLVVVDREPPSPLPSRQPTLDKHEASACSHGPKRRPDNVDHAGHQRGVEPETLPLNVGLTDSDQITGHVSLVDGLFASIPSRLSFPPSSVNPWVRVNPRKRCRSFPENPSPSKKARTCSVRRSDPTNDNSVTHDSEPYCAGLLPVADEGNYPVKRKPETLLQDLLSGYLLAELTGATFSVAAPNDRLPLQQDAHGDCGTWEERVAEPDTTVALGSEPGTTVAATPVPGMSSELGPPELHPFYHDDDLRQQLPPCCDPPTLLPSVSLPPPPECAAQASASRALATSLLSPSFSFCLESALIPSFASSSSSSESDWDSGLLARLAPAVCLPPGGAHCEPDLGERLQRSCAGAQDGSYALRLRSVLQPAIPSAAGFGERMNLTALYGTIEAADMRVIQGLGV</sequence>
<evidence type="ECO:0000256" key="5">
    <source>
        <dbReference type="SAM" id="MobiDB-lite"/>
    </source>
</evidence>
<dbReference type="EMBL" id="JAROKS010000017">
    <property type="protein sequence ID" value="KAK1794446.1"/>
    <property type="molecule type" value="Genomic_DNA"/>
</dbReference>
<feature type="compositionally biased region" description="Basic and acidic residues" evidence="5">
    <location>
        <begin position="522"/>
        <end position="537"/>
    </location>
</feature>
<dbReference type="InterPro" id="IPR038545">
    <property type="entry name" value="Znf_DBF_sf"/>
</dbReference>
<feature type="compositionally biased region" description="Polar residues" evidence="5">
    <location>
        <begin position="381"/>
        <end position="398"/>
    </location>
</feature>
<feature type="non-terminal residue" evidence="8">
    <location>
        <position position="1"/>
    </location>
</feature>
<dbReference type="GO" id="GO:1901987">
    <property type="term" value="P:regulation of cell cycle phase transition"/>
    <property type="evidence" value="ECO:0007669"/>
    <property type="project" value="TreeGrafter"/>
</dbReference>
<dbReference type="SMART" id="SM00586">
    <property type="entry name" value="ZnF_DBF"/>
    <property type="match status" value="1"/>
</dbReference>
<protein>
    <recommendedName>
        <fullName evidence="10">DBF4-type domain-containing protein</fullName>
    </recommendedName>
</protein>
<comment type="caution">
    <text evidence="8">The sequence shown here is derived from an EMBL/GenBank/DDBJ whole genome shotgun (WGS) entry which is preliminary data.</text>
</comment>
<dbReference type="GO" id="GO:0010571">
    <property type="term" value="P:positive regulation of nuclear cell cycle DNA replication"/>
    <property type="evidence" value="ECO:0007669"/>
    <property type="project" value="TreeGrafter"/>
</dbReference>
<keyword evidence="1" id="KW-0479">Metal-binding</keyword>
<proteinExistence type="predicted"/>
<dbReference type="GO" id="GO:0008270">
    <property type="term" value="F:zinc ion binding"/>
    <property type="evidence" value="ECO:0007669"/>
    <property type="project" value="UniProtKB-KW"/>
</dbReference>
<dbReference type="Pfam" id="PF07535">
    <property type="entry name" value="zf-DBF"/>
    <property type="match status" value="1"/>
</dbReference>
<feature type="region of interest" description="Disordered" evidence="5">
    <location>
        <begin position="496"/>
        <end position="544"/>
    </location>
</feature>
<organism evidence="8 9">
    <name type="scientific">Electrophorus voltai</name>
    <dbReference type="NCBI Taxonomy" id="2609070"/>
    <lineage>
        <taxon>Eukaryota</taxon>
        <taxon>Metazoa</taxon>
        <taxon>Chordata</taxon>
        <taxon>Craniata</taxon>
        <taxon>Vertebrata</taxon>
        <taxon>Euteleostomi</taxon>
        <taxon>Actinopterygii</taxon>
        <taxon>Neopterygii</taxon>
        <taxon>Teleostei</taxon>
        <taxon>Ostariophysi</taxon>
        <taxon>Gymnotiformes</taxon>
        <taxon>Gymnotoidei</taxon>
        <taxon>Gymnotidae</taxon>
        <taxon>Electrophorus</taxon>
    </lineage>
</organism>
<feature type="region of interest" description="Disordered" evidence="5">
    <location>
        <begin position="589"/>
        <end position="623"/>
    </location>
</feature>
<dbReference type="PROSITE" id="PS51265">
    <property type="entry name" value="ZF_DBF4"/>
    <property type="match status" value="1"/>
</dbReference>
<feature type="compositionally biased region" description="Basic and acidic residues" evidence="5">
    <location>
        <begin position="609"/>
        <end position="623"/>
    </location>
</feature>
<dbReference type="InterPro" id="IPR051590">
    <property type="entry name" value="Replication_Regulatory_Kinase"/>
</dbReference>
<dbReference type="InterPro" id="IPR001357">
    <property type="entry name" value="BRCT_dom"/>
</dbReference>
<evidence type="ECO:0000313" key="8">
    <source>
        <dbReference type="EMBL" id="KAK1794446.1"/>
    </source>
</evidence>
<dbReference type="InterPro" id="IPR036420">
    <property type="entry name" value="BRCT_dom_sf"/>
</dbReference>
<evidence type="ECO:0000259" key="6">
    <source>
        <dbReference type="PROSITE" id="PS50172"/>
    </source>
</evidence>
<dbReference type="GO" id="GO:0003676">
    <property type="term" value="F:nucleic acid binding"/>
    <property type="evidence" value="ECO:0007669"/>
    <property type="project" value="InterPro"/>
</dbReference>
<dbReference type="Gene3D" id="6.10.250.3410">
    <property type="entry name" value="DBF zinc finger"/>
    <property type="match status" value="1"/>
</dbReference>
<name>A0AAD9DUH6_9TELE</name>
<dbReference type="PANTHER" id="PTHR15375:SF24">
    <property type="entry name" value="PROTEIN DBF4 HOMOLOG B"/>
    <property type="match status" value="1"/>
</dbReference>
<evidence type="ECO:0000256" key="2">
    <source>
        <dbReference type="ARBA" id="ARBA00022771"/>
    </source>
</evidence>
<dbReference type="PANTHER" id="PTHR15375">
    <property type="entry name" value="ACTIVATOR OF S-PHASE KINASE-RELATED"/>
    <property type="match status" value="1"/>
</dbReference>
<keyword evidence="9" id="KW-1185">Reference proteome</keyword>
<accession>A0AAD9DUH6</accession>
<evidence type="ECO:0000256" key="1">
    <source>
        <dbReference type="ARBA" id="ARBA00022723"/>
    </source>
</evidence>
<evidence type="ECO:0000313" key="9">
    <source>
        <dbReference type="Proteomes" id="UP001239994"/>
    </source>
</evidence>
<dbReference type="FunFam" id="6.10.250.3410:FF:000001">
    <property type="entry name" value="Protein DBF4 homolog A"/>
    <property type="match status" value="1"/>
</dbReference>
<feature type="compositionally biased region" description="Pro residues" evidence="5">
    <location>
        <begin position="441"/>
        <end position="451"/>
    </location>
</feature>